<feature type="region of interest" description="Disordered" evidence="1">
    <location>
        <begin position="189"/>
        <end position="218"/>
    </location>
</feature>
<gene>
    <name evidence="2" type="ORF">QLQ12_12595</name>
</gene>
<name>A0ABT6WI84_9ACTN</name>
<organism evidence="2 3">
    <name type="scientific">Actinoplanes sandaracinus</name>
    <dbReference type="NCBI Taxonomy" id="3045177"/>
    <lineage>
        <taxon>Bacteria</taxon>
        <taxon>Bacillati</taxon>
        <taxon>Actinomycetota</taxon>
        <taxon>Actinomycetes</taxon>
        <taxon>Micromonosporales</taxon>
        <taxon>Micromonosporaceae</taxon>
        <taxon>Actinoplanes</taxon>
    </lineage>
</organism>
<dbReference type="Proteomes" id="UP001241758">
    <property type="component" value="Unassembled WGS sequence"/>
</dbReference>
<evidence type="ECO:0000256" key="1">
    <source>
        <dbReference type="SAM" id="MobiDB-lite"/>
    </source>
</evidence>
<accession>A0ABT6WI84</accession>
<proteinExistence type="predicted"/>
<evidence type="ECO:0000313" key="2">
    <source>
        <dbReference type="EMBL" id="MDI6099433.1"/>
    </source>
</evidence>
<dbReference type="EMBL" id="JASCTH010000007">
    <property type="protein sequence ID" value="MDI6099433.1"/>
    <property type="molecule type" value="Genomic_DNA"/>
</dbReference>
<keyword evidence="3" id="KW-1185">Reference proteome</keyword>
<evidence type="ECO:0008006" key="4">
    <source>
        <dbReference type="Google" id="ProtNLM"/>
    </source>
</evidence>
<protein>
    <recommendedName>
        <fullName evidence="4">DUF5667 domain-containing protein</fullName>
    </recommendedName>
</protein>
<dbReference type="RefSeq" id="WP_282759611.1">
    <property type="nucleotide sequence ID" value="NZ_JASCTH010000007.1"/>
</dbReference>
<reference evidence="2 3" key="1">
    <citation type="submission" date="2023-05" db="EMBL/GenBank/DDBJ databases">
        <title>Actinoplanes sp. NEAU-A12 genome sequencing.</title>
        <authorList>
            <person name="Wang Z.-S."/>
        </authorList>
    </citation>
    <scope>NUCLEOTIDE SEQUENCE [LARGE SCALE GENOMIC DNA]</scope>
    <source>
        <strain evidence="2 3">NEAU-A12</strain>
    </source>
</reference>
<comment type="caution">
    <text evidence="2">The sequence shown here is derived from an EMBL/GenBank/DDBJ whole genome shotgun (WGS) entry which is preliminary data.</text>
</comment>
<evidence type="ECO:0000313" key="3">
    <source>
        <dbReference type="Proteomes" id="UP001241758"/>
    </source>
</evidence>
<sequence length="218" mass="22634">MSPAKDVDRQVARLARVTDDELTGHDRSGPARDLMAAIVDGRFTPAEEERSSRSPVGRRIRRFAVAAAMTFAVVVGPSLLPDGAGTATSYANAAIEIEKEGGEFVARIKDPLADSALYEQGFQAVGRDVEIVLVPVPPSMVGMLLEAGGDGGMRVTSRLVCAGDPEPCSLEIRVSADGDGTVRQTIGRAAQPGEDYRVPGSADPQQSVPGSTGGGSGD</sequence>